<evidence type="ECO:0000313" key="3">
    <source>
        <dbReference type="EMBL" id="CAF3417214.1"/>
    </source>
</evidence>
<dbReference type="EMBL" id="CAJNYD010002416">
    <property type="protein sequence ID" value="CAF3417214.1"/>
    <property type="molecule type" value="Genomic_DNA"/>
</dbReference>
<name>A0A820ZQL1_9BILA</name>
<sequence>MVSTITIDYMNKDYQKEEQETEVIVAALLQDMLDEVLVIRHQHLATLNRNRVTRHRIQKQNRNPSEYLRELRKQKRRSRKVHRSKRFHKV</sequence>
<accession>A0A820ZQL1</accession>
<feature type="region of interest" description="Disordered" evidence="1">
    <location>
        <begin position="54"/>
        <end position="90"/>
    </location>
</feature>
<evidence type="ECO:0000313" key="4">
    <source>
        <dbReference type="EMBL" id="CAF4566708.1"/>
    </source>
</evidence>
<feature type="compositionally biased region" description="Basic residues" evidence="1">
    <location>
        <begin position="72"/>
        <end position="90"/>
    </location>
</feature>
<dbReference type="Proteomes" id="UP000663825">
    <property type="component" value="Unassembled WGS sequence"/>
</dbReference>
<comment type="caution">
    <text evidence="4">The sequence shown here is derived from an EMBL/GenBank/DDBJ whole genome shotgun (WGS) entry which is preliminary data.</text>
</comment>
<dbReference type="Proteomes" id="UP000663833">
    <property type="component" value="Unassembled WGS sequence"/>
</dbReference>
<dbReference type="EMBL" id="CAJOBO010006846">
    <property type="protein sequence ID" value="CAF4566708.1"/>
    <property type="molecule type" value="Genomic_DNA"/>
</dbReference>
<dbReference type="AlphaFoldDB" id="A0A820ZQL1"/>
<evidence type="ECO:0000313" key="5">
    <source>
        <dbReference type="Proteomes" id="UP000663851"/>
    </source>
</evidence>
<evidence type="ECO:0000256" key="1">
    <source>
        <dbReference type="SAM" id="MobiDB-lite"/>
    </source>
</evidence>
<gene>
    <name evidence="4" type="ORF">HFQ381_LOCUS31778</name>
    <name evidence="3" type="ORF">LUA448_LOCUS19085</name>
    <name evidence="2" type="ORF">TIS948_LOCUS6889</name>
</gene>
<evidence type="ECO:0000313" key="2">
    <source>
        <dbReference type="EMBL" id="CAF3099930.1"/>
    </source>
</evidence>
<organism evidence="4 5">
    <name type="scientific">Rotaria socialis</name>
    <dbReference type="NCBI Taxonomy" id="392032"/>
    <lineage>
        <taxon>Eukaryota</taxon>
        <taxon>Metazoa</taxon>
        <taxon>Spiralia</taxon>
        <taxon>Gnathifera</taxon>
        <taxon>Rotifera</taxon>
        <taxon>Eurotatoria</taxon>
        <taxon>Bdelloidea</taxon>
        <taxon>Philodinida</taxon>
        <taxon>Philodinidae</taxon>
        <taxon>Rotaria</taxon>
    </lineage>
</organism>
<protein>
    <submittedName>
        <fullName evidence="4">Uncharacterized protein</fullName>
    </submittedName>
</protein>
<dbReference type="Proteomes" id="UP000663851">
    <property type="component" value="Unassembled WGS sequence"/>
</dbReference>
<reference evidence="4" key="1">
    <citation type="submission" date="2021-02" db="EMBL/GenBank/DDBJ databases">
        <authorList>
            <person name="Nowell W R."/>
        </authorList>
    </citation>
    <scope>NUCLEOTIDE SEQUENCE</scope>
</reference>
<proteinExistence type="predicted"/>
<dbReference type="EMBL" id="CAJNXB010000808">
    <property type="protein sequence ID" value="CAF3099930.1"/>
    <property type="molecule type" value="Genomic_DNA"/>
</dbReference>